<evidence type="ECO:0000259" key="11">
    <source>
        <dbReference type="PROSITE" id="PS01124"/>
    </source>
</evidence>
<dbReference type="PROSITE" id="PS50110">
    <property type="entry name" value="RESPONSE_REGULATORY"/>
    <property type="match status" value="1"/>
</dbReference>
<protein>
    <recommendedName>
        <fullName evidence="2">Stage 0 sporulation protein A homolog</fullName>
    </recommendedName>
</protein>
<dbReference type="GO" id="GO:0003700">
    <property type="term" value="F:DNA-binding transcription factor activity"/>
    <property type="evidence" value="ECO:0007669"/>
    <property type="project" value="InterPro"/>
</dbReference>
<comment type="caution">
    <text evidence="13">The sequence shown here is derived from an EMBL/GenBank/DDBJ whole genome shotgun (WGS) entry which is preliminary data.</text>
</comment>
<organism evidence="13 14">
    <name type="scientific">Diplocloster agilis</name>
    <dbReference type="NCBI Taxonomy" id="2850323"/>
    <lineage>
        <taxon>Bacteria</taxon>
        <taxon>Bacillati</taxon>
        <taxon>Bacillota</taxon>
        <taxon>Clostridia</taxon>
        <taxon>Lachnospirales</taxon>
        <taxon>Lachnospiraceae</taxon>
        <taxon>Diplocloster</taxon>
    </lineage>
</organism>
<dbReference type="GO" id="GO:0000160">
    <property type="term" value="P:phosphorelay signal transduction system"/>
    <property type="evidence" value="ECO:0007669"/>
    <property type="project" value="UniProtKB-KW"/>
</dbReference>
<evidence type="ECO:0000256" key="3">
    <source>
        <dbReference type="ARBA" id="ARBA00022490"/>
    </source>
</evidence>
<dbReference type="Gene3D" id="3.40.50.2300">
    <property type="match status" value="1"/>
</dbReference>
<dbReference type="PANTHER" id="PTHR42713:SF3">
    <property type="entry name" value="TRANSCRIPTIONAL REGULATORY PROTEIN HPTR"/>
    <property type="match status" value="1"/>
</dbReference>
<evidence type="ECO:0000256" key="5">
    <source>
        <dbReference type="ARBA" id="ARBA00023012"/>
    </source>
</evidence>
<dbReference type="InterPro" id="IPR011006">
    <property type="entry name" value="CheY-like_superfamily"/>
</dbReference>
<accession>A0A949NCU0</accession>
<evidence type="ECO:0000256" key="9">
    <source>
        <dbReference type="ARBA" id="ARBA00024867"/>
    </source>
</evidence>
<dbReference type="SMART" id="SM00448">
    <property type="entry name" value="REC"/>
    <property type="match status" value="1"/>
</dbReference>
<evidence type="ECO:0000256" key="1">
    <source>
        <dbReference type="ARBA" id="ARBA00004496"/>
    </source>
</evidence>
<evidence type="ECO:0000259" key="12">
    <source>
        <dbReference type="PROSITE" id="PS50110"/>
    </source>
</evidence>
<keyword evidence="6" id="KW-0805">Transcription regulation</keyword>
<evidence type="ECO:0000256" key="4">
    <source>
        <dbReference type="ARBA" id="ARBA00022553"/>
    </source>
</evidence>
<dbReference type="PROSITE" id="PS00041">
    <property type="entry name" value="HTH_ARAC_FAMILY_1"/>
    <property type="match status" value="1"/>
</dbReference>
<dbReference type="PANTHER" id="PTHR42713">
    <property type="entry name" value="HISTIDINE KINASE-RELATED"/>
    <property type="match status" value="1"/>
</dbReference>
<name>A0A949NCU0_9FIRM</name>
<dbReference type="PROSITE" id="PS01124">
    <property type="entry name" value="HTH_ARAC_FAMILY_2"/>
    <property type="match status" value="1"/>
</dbReference>
<reference evidence="13" key="1">
    <citation type="submission" date="2021-06" db="EMBL/GenBank/DDBJ databases">
        <title>Description of novel taxa of the family Lachnospiraceae.</title>
        <authorList>
            <person name="Chaplin A.V."/>
            <person name="Sokolova S.R."/>
            <person name="Pikina A.P."/>
            <person name="Korzhanova M."/>
            <person name="Belova V."/>
            <person name="Korostin D."/>
            <person name="Efimov B.A."/>
        </authorList>
    </citation>
    <scope>NUCLEOTIDE SEQUENCE</scope>
    <source>
        <strain evidence="13">ASD5720</strain>
    </source>
</reference>
<dbReference type="SUPFAM" id="SSF52172">
    <property type="entry name" value="CheY-like"/>
    <property type="match status" value="1"/>
</dbReference>
<evidence type="ECO:0000256" key="8">
    <source>
        <dbReference type="ARBA" id="ARBA00023163"/>
    </source>
</evidence>
<dbReference type="InterPro" id="IPR051552">
    <property type="entry name" value="HptR"/>
</dbReference>
<dbReference type="CDD" id="cd17536">
    <property type="entry name" value="REC_YesN-like"/>
    <property type="match status" value="1"/>
</dbReference>
<dbReference type="Proteomes" id="UP000712157">
    <property type="component" value="Unassembled WGS sequence"/>
</dbReference>
<dbReference type="InterPro" id="IPR018062">
    <property type="entry name" value="HTH_AraC-typ_CS"/>
</dbReference>
<dbReference type="EMBL" id="JAHQCW010000049">
    <property type="protein sequence ID" value="MBU9739097.1"/>
    <property type="molecule type" value="Genomic_DNA"/>
</dbReference>
<evidence type="ECO:0000313" key="14">
    <source>
        <dbReference type="Proteomes" id="UP000712157"/>
    </source>
</evidence>
<keyword evidence="8" id="KW-0804">Transcription</keyword>
<dbReference type="InterPro" id="IPR001789">
    <property type="entry name" value="Sig_transdc_resp-reg_receiver"/>
</dbReference>
<dbReference type="GO" id="GO:0005737">
    <property type="term" value="C:cytoplasm"/>
    <property type="evidence" value="ECO:0007669"/>
    <property type="project" value="UniProtKB-SubCell"/>
</dbReference>
<dbReference type="AlphaFoldDB" id="A0A949NCU0"/>
<gene>
    <name evidence="13" type="ORF">KTH89_21395</name>
</gene>
<feature type="domain" description="Response regulatory" evidence="12">
    <location>
        <begin position="3"/>
        <end position="120"/>
    </location>
</feature>
<dbReference type="InterPro" id="IPR009057">
    <property type="entry name" value="Homeodomain-like_sf"/>
</dbReference>
<dbReference type="GO" id="GO:0043565">
    <property type="term" value="F:sequence-specific DNA binding"/>
    <property type="evidence" value="ECO:0007669"/>
    <property type="project" value="InterPro"/>
</dbReference>
<evidence type="ECO:0000256" key="6">
    <source>
        <dbReference type="ARBA" id="ARBA00023015"/>
    </source>
</evidence>
<comment type="subcellular location">
    <subcellularLocation>
        <location evidence="1">Cytoplasm</location>
    </subcellularLocation>
</comment>
<dbReference type="Pfam" id="PF12833">
    <property type="entry name" value="HTH_18"/>
    <property type="match status" value="1"/>
</dbReference>
<evidence type="ECO:0000313" key="13">
    <source>
        <dbReference type="EMBL" id="MBU9739097.1"/>
    </source>
</evidence>
<dbReference type="InterPro" id="IPR018060">
    <property type="entry name" value="HTH_AraC"/>
</dbReference>
<sequence>MLKLVIADDEPMILKGLKKLIQGLDMDIQVIAEARDGAEAADKILSLKPDIAILDVAMPAKTGLDILKELANCQCPTQVIFLSGYKEFSYVKEAIQYGAVDYLLKPVEEEPLVQSLKKAASLLQDQSILQLFNDEDVDIRKIFRSINEGLAYNEEEFYQIFKDLGLALEDKALVCVDFYLSSESGRKLSNELFGKRQLVRFSVFNEIQEYVRQNNCGFLIRKEVSHSYQVFILPAASGREEMKRHIRLISQMIREKYGFALRAGIGDFIYDIRDLQKTYKTSIMARDFYYFLNQPVIFSEDIKNVYEPVEEEYEKSCEEILDHILHQRSQAAACIGGCLDLICVMHYGSRSAVVHKCISFSEQLHQHLVKYHLIEPEDPGFREYLIALPDYDTFAALKEASLQYYRTLLEQLYASGNYQDSSETARLVKYIEEHYAEDITLADLSRLACMNPYYVSSFFKKSTGKNFKTYLTEIRMKESIRLLLTTDKKVYEVAEAVGYHNVRQYMDKFKQLYGMSPSEYKNSPH</sequence>
<dbReference type="SUPFAM" id="SSF46689">
    <property type="entry name" value="Homeodomain-like"/>
    <property type="match status" value="2"/>
</dbReference>
<comment type="function">
    <text evidence="9">May play the central regulatory role in sporulation. It may be an element of the effector pathway responsible for the activation of sporulation genes in response to nutritional stress. Spo0A may act in concert with spo0H (a sigma factor) to control the expression of some genes that are critical to the sporulation process.</text>
</comment>
<evidence type="ECO:0000256" key="7">
    <source>
        <dbReference type="ARBA" id="ARBA00023125"/>
    </source>
</evidence>
<dbReference type="RefSeq" id="WP_238723023.1">
    <property type="nucleotide sequence ID" value="NZ_JAHQCW010000049.1"/>
</dbReference>
<keyword evidence="7" id="KW-0238">DNA-binding</keyword>
<keyword evidence="5" id="KW-0902">Two-component regulatory system</keyword>
<proteinExistence type="predicted"/>
<evidence type="ECO:0000256" key="10">
    <source>
        <dbReference type="PROSITE-ProRule" id="PRU00169"/>
    </source>
</evidence>
<evidence type="ECO:0000256" key="2">
    <source>
        <dbReference type="ARBA" id="ARBA00018672"/>
    </source>
</evidence>
<keyword evidence="14" id="KW-1185">Reference proteome</keyword>
<feature type="modified residue" description="4-aspartylphosphate" evidence="10">
    <location>
        <position position="55"/>
    </location>
</feature>
<dbReference type="SMART" id="SM00342">
    <property type="entry name" value="HTH_ARAC"/>
    <property type="match status" value="1"/>
</dbReference>
<keyword evidence="3" id="KW-0963">Cytoplasm</keyword>
<keyword evidence="4 10" id="KW-0597">Phosphoprotein</keyword>
<feature type="domain" description="HTH araC/xylS-type" evidence="11">
    <location>
        <begin position="425"/>
        <end position="523"/>
    </location>
</feature>
<dbReference type="Pfam" id="PF00072">
    <property type="entry name" value="Response_reg"/>
    <property type="match status" value="1"/>
</dbReference>
<dbReference type="Gene3D" id="1.10.10.60">
    <property type="entry name" value="Homeodomain-like"/>
    <property type="match status" value="2"/>
</dbReference>